<dbReference type="PANTHER" id="PTHR11579">
    <property type="entry name" value="PROTEIN-L-ISOASPARTATE O-METHYLTRANSFERASE"/>
    <property type="match status" value="1"/>
</dbReference>
<dbReference type="CDD" id="cd02440">
    <property type="entry name" value="AdoMet_MTases"/>
    <property type="match status" value="1"/>
</dbReference>
<dbReference type="RefSeq" id="WP_344887776.1">
    <property type="nucleotide sequence ID" value="NZ_BAAAZP010000143.1"/>
</dbReference>
<dbReference type="Gene3D" id="3.40.50.150">
    <property type="entry name" value="Vaccinia Virus protein VP39"/>
    <property type="match status" value="1"/>
</dbReference>
<organism evidence="13 14">
    <name type="scientific">Nonomuraea antimicrobica</name>
    <dbReference type="NCBI Taxonomy" id="561173"/>
    <lineage>
        <taxon>Bacteria</taxon>
        <taxon>Bacillati</taxon>
        <taxon>Actinomycetota</taxon>
        <taxon>Actinomycetes</taxon>
        <taxon>Streptosporangiales</taxon>
        <taxon>Streptosporangiaceae</taxon>
        <taxon>Nonomuraea</taxon>
    </lineage>
</organism>
<evidence type="ECO:0000256" key="5">
    <source>
        <dbReference type="ARBA" id="ARBA00022490"/>
    </source>
</evidence>
<dbReference type="InterPro" id="IPR029063">
    <property type="entry name" value="SAM-dependent_MTases_sf"/>
</dbReference>
<dbReference type="InterPro" id="IPR000682">
    <property type="entry name" value="PCMT"/>
</dbReference>
<proteinExistence type="inferred from homology"/>
<dbReference type="Proteomes" id="UP001500902">
    <property type="component" value="Unassembled WGS sequence"/>
</dbReference>
<dbReference type="PANTHER" id="PTHR11579:SF0">
    <property type="entry name" value="PROTEIN-L-ISOASPARTATE(D-ASPARTATE) O-METHYLTRANSFERASE"/>
    <property type="match status" value="1"/>
</dbReference>
<reference evidence="14" key="1">
    <citation type="journal article" date="2019" name="Int. J. Syst. Evol. Microbiol.">
        <title>The Global Catalogue of Microorganisms (GCM) 10K type strain sequencing project: providing services to taxonomists for standard genome sequencing and annotation.</title>
        <authorList>
            <consortium name="The Broad Institute Genomics Platform"/>
            <consortium name="The Broad Institute Genome Sequencing Center for Infectious Disease"/>
            <person name="Wu L."/>
            <person name="Ma J."/>
        </authorList>
    </citation>
    <scope>NUCLEOTIDE SEQUENCE [LARGE SCALE GENOMIC DNA]</scope>
    <source>
        <strain evidence="14">JCM 16904</strain>
    </source>
</reference>
<dbReference type="EMBL" id="BAAAZP010000143">
    <property type="protein sequence ID" value="GAA3694592.1"/>
    <property type="molecule type" value="Genomic_DNA"/>
</dbReference>
<keyword evidence="7" id="KW-0808">Transferase</keyword>
<dbReference type="GO" id="GO:0008168">
    <property type="term" value="F:methyltransferase activity"/>
    <property type="evidence" value="ECO:0007669"/>
    <property type="project" value="UniProtKB-KW"/>
</dbReference>
<evidence type="ECO:0000256" key="2">
    <source>
        <dbReference type="ARBA" id="ARBA00005369"/>
    </source>
</evidence>
<keyword evidence="14" id="KW-1185">Reference proteome</keyword>
<name>A0ABP7CSG7_9ACTN</name>
<keyword evidence="8" id="KW-0949">S-adenosyl-L-methionine</keyword>
<protein>
    <recommendedName>
        <fullName evidence="4">Protein-L-isoaspartate O-methyltransferase</fullName>
        <ecNumber evidence="3">2.1.1.77</ecNumber>
    </recommendedName>
    <alternativeName>
        <fullName evidence="11">L-isoaspartyl protein carboxyl methyltransferase</fullName>
    </alternativeName>
    <alternativeName>
        <fullName evidence="9">Protein L-isoaspartyl methyltransferase</fullName>
    </alternativeName>
    <alternativeName>
        <fullName evidence="10">Protein-beta-aspartate methyltransferase</fullName>
    </alternativeName>
</protein>
<keyword evidence="5" id="KW-0963">Cytoplasm</keyword>
<dbReference type="Pfam" id="PF01135">
    <property type="entry name" value="PCMT"/>
    <property type="match status" value="1"/>
</dbReference>
<gene>
    <name evidence="13" type="ORF">GCM10022224_070170</name>
</gene>
<feature type="region of interest" description="Disordered" evidence="12">
    <location>
        <begin position="250"/>
        <end position="270"/>
    </location>
</feature>
<evidence type="ECO:0000256" key="6">
    <source>
        <dbReference type="ARBA" id="ARBA00022603"/>
    </source>
</evidence>
<evidence type="ECO:0000256" key="4">
    <source>
        <dbReference type="ARBA" id="ARBA00013346"/>
    </source>
</evidence>
<evidence type="ECO:0000256" key="9">
    <source>
        <dbReference type="ARBA" id="ARBA00030757"/>
    </source>
</evidence>
<evidence type="ECO:0000256" key="12">
    <source>
        <dbReference type="SAM" id="MobiDB-lite"/>
    </source>
</evidence>
<keyword evidence="6 13" id="KW-0489">Methyltransferase</keyword>
<evidence type="ECO:0000256" key="3">
    <source>
        <dbReference type="ARBA" id="ARBA00011890"/>
    </source>
</evidence>
<dbReference type="GO" id="GO:0032259">
    <property type="term" value="P:methylation"/>
    <property type="evidence" value="ECO:0007669"/>
    <property type="project" value="UniProtKB-KW"/>
</dbReference>
<evidence type="ECO:0000256" key="7">
    <source>
        <dbReference type="ARBA" id="ARBA00022679"/>
    </source>
</evidence>
<evidence type="ECO:0000256" key="1">
    <source>
        <dbReference type="ARBA" id="ARBA00004496"/>
    </source>
</evidence>
<comment type="caution">
    <text evidence="13">The sequence shown here is derived from an EMBL/GenBank/DDBJ whole genome shotgun (WGS) entry which is preliminary data.</text>
</comment>
<evidence type="ECO:0000313" key="14">
    <source>
        <dbReference type="Proteomes" id="UP001500902"/>
    </source>
</evidence>
<comment type="subcellular location">
    <subcellularLocation>
        <location evidence="1">Cytoplasm</location>
    </subcellularLocation>
</comment>
<comment type="similarity">
    <text evidence="2">Belongs to the methyltransferase superfamily. L-isoaspartyl/D-aspartyl protein methyltransferase family.</text>
</comment>
<evidence type="ECO:0000256" key="10">
    <source>
        <dbReference type="ARBA" id="ARBA00031323"/>
    </source>
</evidence>
<evidence type="ECO:0000313" key="13">
    <source>
        <dbReference type="EMBL" id="GAA3694592.1"/>
    </source>
</evidence>
<evidence type="ECO:0000256" key="8">
    <source>
        <dbReference type="ARBA" id="ARBA00022691"/>
    </source>
</evidence>
<dbReference type="SUPFAM" id="SSF53335">
    <property type="entry name" value="S-adenosyl-L-methionine-dependent methyltransferases"/>
    <property type="match status" value="1"/>
</dbReference>
<accession>A0ABP7CSG7</accession>
<evidence type="ECO:0000256" key="11">
    <source>
        <dbReference type="ARBA" id="ARBA00031350"/>
    </source>
</evidence>
<sequence>MTSPDDRTEALIHEISALSPAGGRVYDAFRAVHRHLFIPPVGLADAGDDSKRIIDRASDPQDWMAAVYTDTVIVTQLDDGATPLREAAGEYTSSASAPSTVADLLEWLTIEPGHRVLEIGTGTGWTAALLSHLVGAGGAVTSIEVDPSVAEQAAKSLAAAGVHPHLVVGDGAEGYPEHAPFDRVHVTCGIRTVPYGWVEQARPGGVIVAPYRPGFGVDHALRLVVRSGGVAHGRFPGFASYMLMRAQRKPRTRAARRPEDKHWSSTDIDPRTVAYAPPGAGLAISALTGIASVHADDRDEDGELFRLWLSDPADPYSWGTVEWRPGETEFEVYQVGSRPLWDEVVDAYFRWVGWGEPGPDRFGMTVGPDGQRVWLDDPGRVL</sequence>
<dbReference type="EC" id="2.1.1.77" evidence="3"/>
<feature type="compositionally biased region" description="Basic and acidic residues" evidence="12">
    <location>
        <begin position="256"/>
        <end position="270"/>
    </location>
</feature>